<name>A0A177HYV5_9ACTN</name>
<feature type="domain" description="OmpR/PhoB-type" evidence="8">
    <location>
        <begin position="4"/>
        <end position="109"/>
    </location>
</feature>
<evidence type="ECO:0000259" key="8">
    <source>
        <dbReference type="PROSITE" id="PS51755"/>
    </source>
</evidence>
<protein>
    <submittedName>
        <fullName evidence="9">Regulatory protein AfsR</fullName>
    </submittedName>
</protein>
<comment type="similarity">
    <text evidence="1">Belongs to the AfsR/DnrI/RedD regulatory family.</text>
</comment>
<dbReference type="PANTHER" id="PTHR35807:SF1">
    <property type="entry name" value="TRANSCRIPTIONAL REGULATOR REDD"/>
    <property type="match status" value="1"/>
</dbReference>
<dbReference type="SUPFAM" id="SSF48452">
    <property type="entry name" value="TPR-like"/>
    <property type="match status" value="3"/>
</dbReference>
<dbReference type="GO" id="GO:0006355">
    <property type="term" value="P:regulation of DNA-templated transcription"/>
    <property type="evidence" value="ECO:0007669"/>
    <property type="project" value="InterPro"/>
</dbReference>
<dbReference type="PRINTS" id="PR00364">
    <property type="entry name" value="DISEASERSIST"/>
</dbReference>
<keyword evidence="10" id="KW-1185">Reference proteome</keyword>
<organism evidence="9 10">
    <name type="scientific">Streptomyces jeddahensis</name>
    <dbReference type="NCBI Taxonomy" id="1716141"/>
    <lineage>
        <taxon>Bacteria</taxon>
        <taxon>Bacillati</taxon>
        <taxon>Actinomycetota</taxon>
        <taxon>Actinomycetes</taxon>
        <taxon>Kitasatosporales</taxon>
        <taxon>Streptomycetaceae</taxon>
        <taxon>Streptomyces</taxon>
    </lineage>
</organism>
<evidence type="ECO:0000313" key="10">
    <source>
        <dbReference type="Proteomes" id="UP000077381"/>
    </source>
</evidence>
<proteinExistence type="inferred from homology"/>
<sequence length="1071" mass="116954">MSAAGRHRRGLGVEFRLLGGLEARTVTGPVELGPARQQTVLAALLLDANRLVTVDQLVHRVWGDKPPQRATQTLYSYVSRLRRLLPGVIARGTGGYVLTADEPMVDIHRFHQLLGQARQPDDDARSVVLFQEALALWRGEPFPSADTPWFNAARDTLNKERWAAELDCTDLRLRLGEHTALLAMLAERSAEHPLDERAAAQYMLALYRCGRQADALAHYRHLRDMLAEELGIDPGHELQGMHQAILSGNTELSAPTVRRPSEAAWAVQSQLPLAAPDFAGRTELVHRLEELLAPSAAVPVVVSGSPGVGKTALAVHLGHRLRPAFPDGQWYVRMLGTTDRPRDPAEVLSWLLRASGQDPGMIPQAPEDRAAAFRSRVDGRRVLLILDDAADAEQIRPLLPGTAGAAVLVTSRRDLWGLTVSHPAHIVPLEALDLPEAITLLTQILGEQRVESEPEATARLAELCARLPLALRIAAANLAARPGRSITRYAEELAEGNRLAKLAIVGDRQAAVRTAFDHSHTALEPTTARLFALLGLHPGPDFTAEAAAALLGAEPPAAEHLLDQLVTAGLVQRTAADRFQFHDLLRLYAAEHAAADPYHKAAWQRLCDWYLATVDAATAFDYTGSVQLPRTRAESTRFNDRHQALTWLEGERAGLTALIIRAAESGPREISWQLADQLRLYFYARRHTAEWEATTTAALRAAEHDGEVLAQAVLWNSIGMLREHTGNAMAAREALHTAQEGYRSAGFTLGEVAILTNLAINYALRGEMRKAIDCQQDGYALLRDLNRPVLLARALSNMGLMHAHLGEFNQAVGQTTEAIEICRAIDRPTGKIGPLVNRAIARHGLGHYAEALADATEALRLHHCHPHGTSGPAVHEILARIHRDTDRVDLARTHAEQSLRVALELGEPTLEADSLITLGSIHRMDGDPGLAAARLQEALELTRRSGLRHQEAEAYSQLAHAHLTLGATADAMHHARQALAIARTLGLRPAEHRALTALVAIAHAAGDATAAVNHTTQFQRIQDETGYRPSPADEPPRQQNQRRANEGSTSRGRHRSLSVPVVRLTDRPSGE</sequence>
<feature type="region of interest" description="Disordered" evidence="7">
    <location>
        <begin position="1022"/>
        <end position="1071"/>
    </location>
</feature>
<dbReference type="Pfam" id="PF13424">
    <property type="entry name" value="TPR_12"/>
    <property type="match status" value="1"/>
</dbReference>
<dbReference type="InterPro" id="IPR051677">
    <property type="entry name" value="AfsR-DnrI-RedD_regulator"/>
</dbReference>
<dbReference type="EMBL" id="LOHS01000031">
    <property type="protein sequence ID" value="OAH15900.1"/>
    <property type="molecule type" value="Genomic_DNA"/>
</dbReference>
<dbReference type="SMART" id="SM00862">
    <property type="entry name" value="Trans_reg_C"/>
    <property type="match status" value="1"/>
</dbReference>
<dbReference type="Proteomes" id="UP000077381">
    <property type="component" value="Unassembled WGS sequence"/>
</dbReference>
<evidence type="ECO:0000256" key="3">
    <source>
        <dbReference type="ARBA" id="ARBA00023015"/>
    </source>
</evidence>
<feature type="compositionally biased region" description="Polar residues" evidence="7">
    <location>
        <begin position="1037"/>
        <end position="1050"/>
    </location>
</feature>
<dbReference type="SMART" id="SM01043">
    <property type="entry name" value="BTAD"/>
    <property type="match status" value="1"/>
</dbReference>
<gene>
    <name evidence="9" type="primary">afsR_1</name>
    <name evidence="9" type="ORF">STSP_07660</name>
</gene>
<dbReference type="Gene3D" id="3.40.50.300">
    <property type="entry name" value="P-loop containing nucleotide triphosphate hydrolases"/>
    <property type="match status" value="1"/>
</dbReference>
<dbReference type="GO" id="GO:0003677">
    <property type="term" value="F:DNA binding"/>
    <property type="evidence" value="ECO:0007669"/>
    <property type="project" value="UniProtKB-UniRule"/>
</dbReference>
<evidence type="ECO:0000256" key="5">
    <source>
        <dbReference type="ARBA" id="ARBA00023163"/>
    </source>
</evidence>
<keyword evidence="2" id="KW-0902">Two-component regulatory system</keyword>
<dbReference type="Gene3D" id="1.25.40.10">
    <property type="entry name" value="Tetratricopeptide repeat domain"/>
    <property type="match status" value="3"/>
</dbReference>
<dbReference type="InterPro" id="IPR011990">
    <property type="entry name" value="TPR-like_helical_dom_sf"/>
</dbReference>
<reference evidence="9 10" key="1">
    <citation type="submission" date="2015-12" db="EMBL/GenBank/DDBJ databases">
        <title>Genome sequence of Streptomyces sp. G25.</title>
        <authorList>
            <person name="Poehlein A."/>
            <person name="Roettig A."/>
            <person name="Hiessl S."/>
            <person name="Hauschild P."/>
            <person name="Schauer J."/>
            <person name="Madkour M.H."/>
            <person name="Al-Ansari A.M."/>
            <person name="Almakishah N.H."/>
            <person name="Steinbuechel A."/>
            <person name="Daniel R."/>
        </authorList>
    </citation>
    <scope>NUCLEOTIDE SEQUENCE [LARGE SCALE GENOMIC DNA]</scope>
    <source>
        <strain evidence="10">G25(2015)</strain>
    </source>
</reference>
<feature type="DNA-binding region" description="OmpR/PhoB-type" evidence="6">
    <location>
        <begin position="4"/>
        <end position="109"/>
    </location>
</feature>
<accession>A0A177HYV5</accession>
<dbReference type="Gene3D" id="1.10.10.10">
    <property type="entry name" value="Winged helix-like DNA-binding domain superfamily/Winged helix DNA-binding domain"/>
    <property type="match status" value="2"/>
</dbReference>
<dbReference type="InterPro" id="IPR005158">
    <property type="entry name" value="BTAD"/>
</dbReference>
<dbReference type="GO" id="GO:0000160">
    <property type="term" value="P:phosphorelay signal transduction system"/>
    <property type="evidence" value="ECO:0007669"/>
    <property type="project" value="UniProtKB-KW"/>
</dbReference>
<keyword evidence="5" id="KW-0804">Transcription</keyword>
<dbReference type="InterPro" id="IPR016032">
    <property type="entry name" value="Sig_transdc_resp-reg_C-effctor"/>
</dbReference>
<dbReference type="SUPFAM" id="SSF52540">
    <property type="entry name" value="P-loop containing nucleoside triphosphate hydrolases"/>
    <property type="match status" value="1"/>
</dbReference>
<keyword evidence="3" id="KW-0805">Transcription regulation</keyword>
<dbReference type="Pfam" id="PF03704">
    <property type="entry name" value="BTAD"/>
    <property type="match status" value="1"/>
</dbReference>
<dbReference type="PANTHER" id="PTHR35807">
    <property type="entry name" value="TRANSCRIPTIONAL REGULATOR REDD-RELATED"/>
    <property type="match status" value="1"/>
</dbReference>
<dbReference type="InterPro" id="IPR036388">
    <property type="entry name" value="WH-like_DNA-bd_sf"/>
</dbReference>
<dbReference type="PROSITE" id="PS51755">
    <property type="entry name" value="OMPR_PHOB"/>
    <property type="match status" value="1"/>
</dbReference>
<evidence type="ECO:0000256" key="7">
    <source>
        <dbReference type="SAM" id="MobiDB-lite"/>
    </source>
</evidence>
<keyword evidence="4 6" id="KW-0238">DNA-binding</keyword>
<dbReference type="Pfam" id="PF00486">
    <property type="entry name" value="Trans_reg_C"/>
    <property type="match status" value="1"/>
</dbReference>
<dbReference type="Pfam" id="PF13374">
    <property type="entry name" value="TPR_10"/>
    <property type="match status" value="1"/>
</dbReference>
<dbReference type="STRING" id="1716141.STSP_07660"/>
<evidence type="ECO:0000256" key="4">
    <source>
        <dbReference type="ARBA" id="ARBA00023125"/>
    </source>
</evidence>
<dbReference type="SMART" id="SM00028">
    <property type="entry name" value="TPR"/>
    <property type="match status" value="6"/>
</dbReference>
<dbReference type="PATRIC" id="fig|1716141.3.peg.813"/>
<dbReference type="InterPro" id="IPR019734">
    <property type="entry name" value="TPR_rpt"/>
</dbReference>
<dbReference type="SUPFAM" id="SSF46894">
    <property type="entry name" value="C-terminal effector domain of the bipartite response regulators"/>
    <property type="match status" value="1"/>
</dbReference>
<evidence type="ECO:0000256" key="6">
    <source>
        <dbReference type="PROSITE-ProRule" id="PRU01091"/>
    </source>
</evidence>
<evidence type="ECO:0000256" key="1">
    <source>
        <dbReference type="ARBA" id="ARBA00005820"/>
    </source>
</evidence>
<evidence type="ECO:0000256" key="2">
    <source>
        <dbReference type="ARBA" id="ARBA00023012"/>
    </source>
</evidence>
<dbReference type="InterPro" id="IPR027417">
    <property type="entry name" value="P-loop_NTPase"/>
</dbReference>
<comment type="caution">
    <text evidence="9">The sequence shown here is derived from an EMBL/GenBank/DDBJ whole genome shotgun (WGS) entry which is preliminary data.</text>
</comment>
<dbReference type="GO" id="GO:0043531">
    <property type="term" value="F:ADP binding"/>
    <property type="evidence" value="ECO:0007669"/>
    <property type="project" value="InterPro"/>
</dbReference>
<dbReference type="CDD" id="cd15831">
    <property type="entry name" value="BTAD"/>
    <property type="match status" value="1"/>
</dbReference>
<dbReference type="InterPro" id="IPR001867">
    <property type="entry name" value="OmpR/PhoB-type_DNA-bd"/>
</dbReference>
<evidence type="ECO:0000313" key="9">
    <source>
        <dbReference type="EMBL" id="OAH15900.1"/>
    </source>
</evidence>
<dbReference type="AlphaFoldDB" id="A0A177HYV5"/>